<keyword evidence="19" id="KW-0325">Glycoprotein</keyword>
<evidence type="ECO:0000256" key="4">
    <source>
        <dbReference type="ARBA" id="ARBA00012513"/>
    </source>
</evidence>
<feature type="domain" description="Protein kinase" evidence="24">
    <location>
        <begin position="346"/>
        <end position="638"/>
    </location>
</feature>
<evidence type="ECO:0000256" key="8">
    <source>
        <dbReference type="ARBA" id="ARBA00022614"/>
    </source>
</evidence>
<keyword evidence="6" id="KW-0723">Serine/threonine-protein kinase</keyword>
<keyword evidence="17 23" id="KW-1133">Transmembrane helix</keyword>
<dbReference type="Gene3D" id="3.30.200.20">
    <property type="entry name" value="Phosphorylase Kinase, domain 1"/>
    <property type="match status" value="1"/>
</dbReference>
<accession>A0A1D1Y4M3</accession>
<keyword evidence="25" id="KW-0675">Receptor</keyword>
<keyword evidence="8" id="KW-0433">Leucine-rich repeat</keyword>
<evidence type="ECO:0000256" key="23">
    <source>
        <dbReference type="SAM" id="Phobius"/>
    </source>
</evidence>
<name>A0A1D1Y4M3_9ARAE</name>
<evidence type="ECO:0000256" key="21">
    <source>
        <dbReference type="ARBA" id="ARBA00048679"/>
    </source>
</evidence>
<dbReference type="InterPro" id="IPR008271">
    <property type="entry name" value="Ser/Thr_kinase_AS"/>
</dbReference>
<evidence type="ECO:0000259" key="24">
    <source>
        <dbReference type="PROSITE" id="PS50011"/>
    </source>
</evidence>
<dbReference type="GO" id="GO:0004674">
    <property type="term" value="F:protein serine/threonine kinase activity"/>
    <property type="evidence" value="ECO:0007669"/>
    <property type="project" value="UniProtKB-KW"/>
</dbReference>
<keyword evidence="12 25" id="KW-0430">Lectin</keyword>
<dbReference type="InterPro" id="IPR000719">
    <property type="entry name" value="Prot_kinase_dom"/>
</dbReference>
<evidence type="ECO:0000256" key="13">
    <source>
        <dbReference type="ARBA" id="ARBA00022737"/>
    </source>
</evidence>
<evidence type="ECO:0000256" key="18">
    <source>
        <dbReference type="ARBA" id="ARBA00023136"/>
    </source>
</evidence>
<dbReference type="Pfam" id="PF00069">
    <property type="entry name" value="Pkinase"/>
    <property type="match status" value="1"/>
</dbReference>
<protein>
    <recommendedName>
        <fullName evidence="4">non-specific serine/threonine protein kinase</fullName>
        <ecNumber evidence="4">2.7.11.1</ecNumber>
    </recommendedName>
</protein>
<dbReference type="SUPFAM" id="SSF56112">
    <property type="entry name" value="Protein kinase-like (PK-like)"/>
    <property type="match status" value="1"/>
</dbReference>
<dbReference type="CDD" id="cd14066">
    <property type="entry name" value="STKc_IRAK"/>
    <property type="match status" value="1"/>
</dbReference>
<comment type="similarity">
    <text evidence="3">In the C-terminal section; belongs to the protein kinase superfamily. Ser/Thr protein kinase family.</text>
</comment>
<evidence type="ECO:0000256" key="5">
    <source>
        <dbReference type="ARBA" id="ARBA00022475"/>
    </source>
</evidence>
<dbReference type="InterPro" id="IPR001220">
    <property type="entry name" value="Legume_lectin_dom"/>
</dbReference>
<keyword evidence="18 23" id="KW-0472">Membrane</keyword>
<dbReference type="EMBL" id="GDJX01018354">
    <property type="protein sequence ID" value="JAT49582.1"/>
    <property type="molecule type" value="Transcribed_RNA"/>
</dbReference>
<dbReference type="PROSITE" id="PS00307">
    <property type="entry name" value="LECTIN_LEGUME_BETA"/>
    <property type="match status" value="1"/>
</dbReference>
<dbReference type="PANTHER" id="PTHR27007">
    <property type="match status" value="1"/>
</dbReference>
<evidence type="ECO:0000256" key="9">
    <source>
        <dbReference type="ARBA" id="ARBA00022679"/>
    </source>
</evidence>
<dbReference type="EC" id="2.7.11.1" evidence="4"/>
<keyword evidence="5" id="KW-1003">Cell membrane</keyword>
<keyword evidence="14 22" id="KW-0547">Nucleotide-binding</keyword>
<keyword evidence="16 22" id="KW-0067">ATP-binding</keyword>
<evidence type="ECO:0000256" key="14">
    <source>
        <dbReference type="ARBA" id="ARBA00022741"/>
    </source>
</evidence>
<reference evidence="25" key="1">
    <citation type="submission" date="2015-07" db="EMBL/GenBank/DDBJ databases">
        <title>Transcriptome Assembly of Anthurium amnicola.</title>
        <authorList>
            <person name="Suzuki J."/>
        </authorList>
    </citation>
    <scope>NUCLEOTIDE SEQUENCE</scope>
</reference>
<keyword evidence="9" id="KW-0808">Transferase</keyword>
<evidence type="ECO:0000256" key="7">
    <source>
        <dbReference type="ARBA" id="ARBA00022553"/>
    </source>
</evidence>
<dbReference type="AlphaFoldDB" id="A0A1D1Y4M3"/>
<dbReference type="InterPro" id="IPR050528">
    <property type="entry name" value="L-type_Lectin-RKs"/>
</dbReference>
<proteinExistence type="inferred from homology"/>
<evidence type="ECO:0000256" key="3">
    <source>
        <dbReference type="ARBA" id="ARBA00010217"/>
    </source>
</evidence>
<dbReference type="GO" id="GO:0005886">
    <property type="term" value="C:plasma membrane"/>
    <property type="evidence" value="ECO:0007669"/>
    <property type="project" value="UniProtKB-SubCell"/>
</dbReference>
<evidence type="ECO:0000256" key="2">
    <source>
        <dbReference type="ARBA" id="ARBA00008536"/>
    </source>
</evidence>
<dbReference type="Gene3D" id="1.10.510.10">
    <property type="entry name" value="Transferase(Phosphotransferase) domain 1"/>
    <property type="match status" value="1"/>
</dbReference>
<dbReference type="InterPro" id="IPR013320">
    <property type="entry name" value="ConA-like_dom_sf"/>
</dbReference>
<dbReference type="InterPro" id="IPR011009">
    <property type="entry name" value="Kinase-like_dom_sf"/>
</dbReference>
<evidence type="ECO:0000313" key="25">
    <source>
        <dbReference type="EMBL" id="JAT49582.1"/>
    </source>
</evidence>
<dbReference type="FunFam" id="3.30.200.20:FF:000320">
    <property type="entry name" value="probable L-type lectin-domain containing receptor kinase S.5"/>
    <property type="match status" value="1"/>
</dbReference>
<evidence type="ECO:0000256" key="16">
    <source>
        <dbReference type="ARBA" id="ARBA00022840"/>
    </source>
</evidence>
<dbReference type="InterPro" id="IPR017441">
    <property type="entry name" value="Protein_kinase_ATP_BS"/>
</dbReference>
<feature type="binding site" evidence="22">
    <location>
        <position position="376"/>
    </location>
    <ligand>
        <name>ATP</name>
        <dbReference type="ChEBI" id="CHEBI:30616"/>
    </ligand>
</feature>
<evidence type="ECO:0000256" key="10">
    <source>
        <dbReference type="ARBA" id="ARBA00022692"/>
    </source>
</evidence>
<dbReference type="PROSITE" id="PS00108">
    <property type="entry name" value="PROTEIN_KINASE_ST"/>
    <property type="match status" value="1"/>
</dbReference>
<keyword evidence="13" id="KW-0677">Repeat</keyword>
<evidence type="ECO:0000256" key="15">
    <source>
        <dbReference type="ARBA" id="ARBA00022777"/>
    </source>
</evidence>
<keyword evidence="11" id="KW-0732">Signal</keyword>
<dbReference type="CDD" id="cd06899">
    <property type="entry name" value="lectin_legume_LecRK_Arcelin_ConA"/>
    <property type="match status" value="1"/>
</dbReference>
<feature type="transmembrane region" description="Helical" evidence="23">
    <location>
        <begin position="286"/>
        <end position="308"/>
    </location>
</feature>
<dbReference type="PROSITE" id="PS50011">
    <property type="entry name" value="PROTEIN_KINASE_DOM"/>
    <property type="match status" value="1"/>
</dbReference>
<dbReference type="PROSITE" id="PS00107">
    <property type="entry name" value="PROTEIN_KINASE_ATP"/>
    <property type="match status" value="1"/>
</dbReference>
<gene>
    <name evidence="25" type="primary">LECRKS4_3</name>
    <name evidence="25" type="ORF">g.102806</name>
</gene>
<dbReference type="Gene3D" id="2.60.120.200">
    <property type="match status" value="1"/>
</dbReference>
<sequence>MNPEMEMWFPRAAEAGVLVLMISQVLVSIGLFSKMAACGDDDDFTHNGFSGADLTLSGAAEILPGGLLRLTEIAKRQKGYAFHPTPLRLKKPSGAASFTTTFVIAMVGEYPGVGAHGLTFVLSPSKGIPGALPSQYLGLFNKTSRGDPSNHLVAVEFDTNMSAEFDDIDNNHVGIDVNGVRSVATRSLSDFNLTISPENATVYTAWVDYSGPLRRIDVYMAFQGKPKPLFPVLNASLDLGEHLAQYSYFGFAASTGTEQYELNCILGWNLTVEILPEKESTSGLTWFLRIGVPALAVLVVSAGVVLFYRYRKSAKRDEELLGTLKSLPGMPREFSYRDLKRATGNFDEKNKLGHGGFGIVYRGFIPGENTQVAVKKFSRDQTMQGDFLAELTIINRLRHRHLVRLLGWCHRNGKLLLVYDYMPNGSLDDHLFTPDPGRQLPWDLRYQVVTGVAAALHYLHDEYDQRVLHRDVKASNVLLDADMEAHLGDFGLAKVLPAERPHRPGDHHDFATTDSCSWFAGSFGYIAPECAYSPKATEKSDVYSMGIVLMELVTGRMPTDLQGFGEGVDMVRWVQDGLALPSPEREARLLDHALQPLAPGEQSSMLEVLDVALQCTTTAPAERPTSREVSDLLRHVSIDAGRMGSGTKTPAA</sequence>
<organism evidence="25">
    <name type="scientific">Anthurium amnicola</name>
    <dbReference type="NCBI Taxonomy" id="1678845"/>
    <lineage>
        <taxon>Eukaryota</taxon>
        <taxon>Viridiplantae</taxon>
        <taxon>Streptophyta</taxon>
        <taxon>Embryophyta</taxon>
        <taxon>Tracheophyta</taxon>
        <taxon>Spermatophyta</taxon>
        <taxon>Magnoliopsida</taxon>
        <taxon>Liliopsida</taxon>
        <taxon>Araceae</taxon>
        <taxon>Pothoideae</taxon>
        <taxon>Potheae</taxon>
        <taxon>Anthurium</taxon>
    </lineage>
</organism>
<dbReference type="GO" id="GO:0005524">
    <property type="term" value="F:ATP binding"/>
    <property type="evidence" value="ECO:0007669"/>
    <property type="project" value="UniProtKB-UniRule"/>
</dbReference>
<keyword evidence="10 23" id="KW-0812">Transmembrane</keyword>
<comment type="similarity">
    <text evidence="2">In the N-terminal section; belongs to the leguminous lectin family.</text>
</comment>
<keyword evidence="15 25" id="KW-0418">Kinase</keyword>
<dbReference type="InterPro" id="IPR019825">
    <property type="entry name" value="Lectin_legB_Mn/Ca_BS"/>
</dbReference>
<evidence type="ECO:0000256" key="1">
    <source>
        <dbReference type="ARBA" id="ARBA00004251"/>
    </source>
</evidence>
<evidence type="ECO:0000256" key="20">
    <source>
        <dbReference type="ARBA" id="ARBA00047899"/>
    </source>
</evidence>
<comment type="subcellular location">
    <subcellularLocation>
        <location evidence="1">Cell membrane</location>
        <topology evidence="1">Single-pass type I membrane protein</topology>
    </subcellularLocation>
</comment>
<evidence type="ECO:0000256" key="12">
    <source>
        <dbReference type="ARBA" id="ARBA00022734"/>
    </source>
</evidence>
<evidence type="ECO:0000256" key="11">
    <source>
        <dbReference type="ARBA" id="ARBA00022729"/>
    </source>
</evidence>
<dbReference type="FunFam" id="1.10.510.10:FF:000417">
    <property type="entry name" value="Leucine-rich repeat receptor-like protein kinase"/>
    <property type="match status" value="1"/>
</dbReference>
<keyword evidence="7" id="KW-0597">Phosphoprotein</keyword>
<dbReference type="SMART" id="SM00220">
    <property type="entry name" value="S_TKc"/>
    <property type="match status" value="1"/>
</dbReference>
<evidence type="ECO:0000256" key="17">
    <source>
        <dbReference type="ARBA" id="ARBA00022989"/>
    </source>
</evidence>
<evidence type="ECO:0000256" key="19">
    <source>
        <dbReference type="ARBA" id="ARBA00023180"/>
    </source>
</evidence>
<dbReference type="SUPFAM" id="SSF49899">
    <property type="entry name" value="Concanavalin A-like lectins/glucanases"/>
    <property type="match status" value="1"/>
</dbReference>
<comment type="catalytic activity">
    <reaction evidence="20">
        <text>L-threonyl-[protein] + ATP = O-phospho-L-threonyl-[protein] + ADP + H(+)</text>
        <dbReference type="Rhea" id="RHEA:46608"/>
        <dbReference type="Rhea" id="RHEA-COMP:11060"/>
        <dbReference type="Rhea" id="RHEA-COMP:11605"/>
        <dbReference type="ChEBI" id="CHEBI:15378"/>
        <dbReference type="ChEBI" id="CHEBI:30013"/>
        <dbReference type="ChEBI" id="CHEBI:30616"/>
        <dbReference type="ChEBI" id="CHEBI:61977"/>
        <dbReference type="ChEBI" id="CHEBI:456216"/>
        <dbReference type="EC" id="2.7.11.1"/>
    </reaction>
</comment>
<dbReference type="Pfam" id="PF00139">
    <property type="entry name" value="Lectin_legB"/>
    <property type="match status" value="1"/>
</dbReference>
<comment type="catalytic activity">
    <reaction evidence="21">
        <text>L-seryl-[protein] + ATP = O-phospho-L-seryl-[protein] + ADP + H(+)</text>
        <dbReference type="Rhea" id="RHEA:17989"/>
        <dbReference type="Rhea" id="RHEA-COMP:9863"/>
        <dbReference type="Rhea" id="RHEA-COMP:11604"/>
        <dbReference type="ChEBI" id="CHEBI:15378"/>
        <dbReference type="ChEBI" id="CHEBI:29999"/>
        <dbReference type="ChEBI" id="CHEBI:30616"/>
        <dbReference type="ChEBI" id="CHEBI:83421"/>
        <dbReference type="ChEBI" id="CHEBI:456216"/>
        <dbReference type="EC" id="2.7.11.1"/>
    </reaction>
</comment>
<evidence type="ECO:0000256" key="22">
    <source>
        <dbReference type="PROSITE-ProRule" id="PRU10141"/>
    </source>
</evidence>
<dbReference type="GO" id="GO:0030246">
    <property type="term" value="F:carbohydrate binding"/>
    <property type="evidence" value="ECO:0007669"/>
    <property type="project" value="UniProtKB-KW"/>
</dbReference>
<evidence type="ECO:0000256" key="6">
    <source>
        <dbReference type="ARBA" id="ARBA00022527"/>
    </source>
</evidence>